<dbReference type="InterPro" id="IPR036259">
    <property type="entry name" value="MFS_trans_sf"/>
</dbReference>
<dbReference type="PRINTS" id="PR00171">
    <property type="entry name" value="SUGRTRNSPORT"/>
</dbReference>
<dbReference type="PROSITE" id="PS50850">
    <property type="entry name" value="MFS"/>
    <property type="match status" value="1"/>
</dbReference>
<keyword evidence="10" id="KW-1185">Reference proteome</keyword>
<dbReference type="AlphaFoldDB" id="A0A8H4CD61"/>
<dbReference type="GO" id="GO:0005351">
    <property type="term" value="F:carbohydrate:proton symporter activity"/>
    <property type="evidence" value="ECO:0007669"/>
    <property type="project" value="TreeGrafter"/>
</dbReference>
<name>A0A8H4CD61_COLGL</name>
<dbReference type="PANTHER" id="PTHR48022:SF11">
    <property type="entry name" value="MONOSACCHARIDE TRANSPORTER (HXT8), PUTATIVE (AFU_ORTHOLOGUE AFUA_2G08120)-RELATED"/>
    <property type="match status" value="1"/>
</dbReference>
<dbReference type="InterPro" id="IPR005829">
    <property type="entry name" value="Sugar_transporter_CS"/>
</dbReference>
<dbReference type="InterPro" id="IPR005828">
    <property type="entry name" value="MFS_sugar_transport-like"/>
</dbReference>
<gene>
    <name evidence="9" type="ORF">GCG54_00015060</name>
</gene>
<feature type="transmembrane region" description="Helical" evidence="7">
    <location>
        <begin position="319"/>
        <end position="341"/>
    </location>
</feature>
<feature type="transmembrane region" description="Helical" evidence="7">
    <location>
        <begin position="384"/>
        <end position="407"/>
    </location>
</feature>
<evidence type="ECO:0000256" key="6">
    <source>
        <dbReference type="ARBA" id="ARBA00023136"/>
    </source>
</evidence>
<keyword evidence="3" id="KW-0813">Transport</keyword>
<evidence type="ECO:0000256" key="1">
    <source>
        <dbReference type="ARBA" id="ARBA00004141"/>
    </source>
</evidence>
<evidence type="ECO:0000256" key="5">
    <source>
        <dbReference type="ARBA" id="ARBA00022989"/>
    </source>
</evidence>
<evidence type="ECO:0000256" key="7">
    <source>
        <dbReference type="SAM" id="Phobius"/>
    </source>
</evidence>
<feature type="transmembrane region" description="Helical" evidence="7">
    <location>
        <begin position="151"/>
        <end position="175"/>
    </location>
</feature>
<keyword evidence="4 7" id="KW-0812">Transmembrane</keyword>
<dbReference type="RefSeq" id="XP_045260999.1">
    <property type="nucleotide sequence ID" value="XM_045414877.1"/>
</dbReference>
<reference evidence="9" key="1">
    <citation type="journal article" date="2020" name="Phytopathology">
        <title>Genome sequence and comparative analysis of Colletotrichum gloeosporioides isolated from Liriodendron leaves.</title>
        <authorList>
            <person name="Fu F.F."/>
            <person name="Hao Z."/>
            <person name="Wang P."/>
            <person name="Lu Y."/>
            <person name="Xue L.J."/>
            <person name="Wei G."/>
            <person name="Tian Y."/>
            <person name="Baishi H."/>
            <person name="Xu H."/>
            <person name="Shi J."/>
            <person name="Cheng T."/>
            <person name="Wang G."/>
            <person name="Yi Y."/>
            <person name="Chen J."/>
        </authorList>
    </citation>
    <scope>NUCLEOTIDE SEQUENCE</scope>
    <source>
        <strain evidence="9">Lc1</strain>
    </source>
</reference>
<dbReference type="PANTHER" id="PTHR48022">
    <property type="entry name" value="PLASTIDIC GLUCOSE TRANSPORTER 4"/>
    <property type="match status" value="1"/>
</dbReference>
<reference evidence="9" key="2">
    <citation type="submission" date="2020-03" db="EMBL/GenBank/DDBJ databases">
        <authorList>
            <person name="Fu F.-F."/>
            <person name="Chen J."/>
        </authorList>
    </citation>
    <scope>NUCLEOTIDE SEQUENCE</scope>
    <source>
        <strain evidence="9">Lc1</strain>
    </source>
</reference>
<dbReference type="EMBL" id="WVTB01000066">
    <property type="protein sequence ID" value="KAF3801840.1"/>
    <property type="molecule type" value="Genomic_DNA"/>
</dbReference>
<accession>A0A8H4CD61</accession>
<evidence type="ECO:0000313" key="9">
    <source>
        <dbReference type="EMBL" id="KAF3801840.1"/>
    </source>
</evidence>
<dbReference type="Pfam" id="PF00083">
    <property type="entry name" value="Sugar_tr"/>
    <property type="match status" value="1"/>
</dbReference>
<evidence type="ECO:0000259" key="8">
    <source>
        <dbReference type="PROSITE" id="PS50850"/>
    </source>
</evidence>
<feature type="transmembrane region" description="Helical" evidence="7">
    <location>
        <begin position="122"/>
        <end position="139"/>
    </location>
</feature>
<dbReference type="GO" id="GO:0016020">
    <property type="term" value="C:membrane"/>
    <property type="evidence" value="ECO:0007669"/>
    <property type="project" value="UniProtKB-SubCell"/>
</dbReference>
<sequence length="523" mass="57488">MKDHYTILVAMFACLGTFLYGFDTGIATTTIAHLSFVEYMDNPSNAIIGSVRFLDAYPSTFLTVQVVATYIAGEAVGAIMQILIADKLGRLRFMQLQCIIVSLGCAIQTGAVNVGMFLGGRIIAGIAVGALSGTVPVYLSEISPPKIRGLIGGLNGVGLAFGTMTSNWVGFAGGFAPYGQAQWRVPLGLQIPWGIVLFTGLVTFMPNSPRQLIQRGRVEEARHEFTRIRSDLQSHVVQEEFGLMKAQIKFEMQREIPTFKEIWKTYRRRILVSVSVQILTSVTGVNVVQLVDQDRGILSMLLIRSASLYRSLGIDAKTILALAAVWGTCAFLATTVSVLILPDRWGRRKMLLAGVAWVIVIEIYCSVMQRSFQNTDNRIGKGFAILGIYLFAVGYYSLIIPVTWIYGAEVLPISIRSKIMGVAAAAHYIVNVGVTQAGPSAFATIHENYYYVFVGCCSVFFVVIYLYYPETKQKTLEEIAAAFGDRVVEIEDHQAANMMTGTEVKGDVSLEHLEMDAKHSYKV</sequence>
<evidence type="ECO:0000313" key="10">
    <source>
        <dbReference type="Proteomes" id="UP000613401"/>
    </source>
</evidence>
<evidence type="ECO:0000256" key="4">
    <source>
        <dbReference type="ARBA" id="ARBA00022692"/>
    </source>
</evidence>
<feature type="transmembrane region" description="Helical" evidence="7">
    <location>
        <begin position="56"/>
        <end position="84"/>
    </location>
</feature>
<dbReference type="InterPro" id="IPR003663">
    <property type="entry name" value="Sugar/inositol_transpt"/>
</dbReference>
<feature type="domain" description="Major facilitator superfamily (MFS) profile" evidence="8">
    <location>
        <begin position="9"/>
        <end position="472"/>
    </location>
</feature>
<protein>
    <submittedName>
        <fullName evidence="9">Putative quinate permease</fullName>
    </submittedName>
</protein>
<evidence type="ECO:0000256" key="3">
    <source>
        <dbReference type="ARBA" id="ARBA00022448"/>
    </source>
</evidence>
<dbReference type="InterPro" id="IPR020846">
    <property type="entry name" value="MFS_dom"/>
</dbReference>
<dbReference type="GeneID" id="69022167"/>
<dbReference type="Gene3D" id="1.20.1250.20">
    <property type="entry name" value="MFS general substrate transporter like domains"/>
    <property type="match status" value="1"/>
</dbReference>
<dbReference type="PROSITE" id="PS00217">
    <property type="entry name" value="SUGAR_TRANSPORT_2"/>
    <property type="match status" value="1"/>
</dbReference>
<organism evidence="9 10">
    <name type="scientific">Colletotrichum gloeosporioides</name>
    <name type="common">Anthracnose fungus</name>
    <name type="synonym">Glomerella cingulata</name>
    <dbReference type="NCBI Taxonomy" id="474922"/>
    <lineage>
        <taxon>Eukaryota</taxon>
        <taxon>Fungi</taxon>
        <taxon>Dikarya</taxon>
        <taxon>Ascomycota</taxon>
        <taxon>Pezizomycotina</taxon>
        <taxon>Sordariomycetes</taxon>
        <taxon>Hypocreomycetidae</taxon>
        <taxon>Glomerellales</taxon>
        <taxon>Glomerellaceae</taxon>
        <taxon>Colletotrichum</taxon>
        <taxon>Colletotrichum gloeosporioides species complex</taxon>
    </lineage>
</organism>
<feature type="transmembrane region" description="Helical" evidence="7">
    <location>
        <begin position="419"/>
        <end position="437"/>
    </location>
</feature>
<feature type="transmembrane region" description="Helical" evidence="7">
    <location>
        <begin position="270"/>
        <end position="291"/>
    </location>
</feature>
<feature type="transmembrane region" description="Helical" evidence="7">
    <location>
        <begin position="96"/>
        <end position="116"/>
    </location>
</feature>
<comment type="caution">
    <text evidence="9">The sequence shown here is derived from an EMBL/GenBank/DDBJ whole genome shotgun (WGS) entry which is preliminary data.</text>
</comment>
<comment type="similarity">
    <text evidence="2">Belongs to the major facilitator superfamily. Sugar transporter (TC 2.A.1.1) family.</text>
</comment>
<feature type="transmembrane region" description="Helical" evidence="7">
    <location>
        <begin position="449"/>
        <end position="468"/>
    </location>
</feature>
<evidence type="ECO:0000256" key="2">
    <source>
        <dbReference type="ARBA" id="ARBA00010992"/>
    </source>
</evidence>
<dbReference type="SUPFAM" id="SSF103473">
    <property type="entry name" value="MFS general substrate transporter"/>
    <property type="match status" value="1"/>
</dbReference>
<comment type="subcellular location">
    <subcellularLocation>
        <location evidence="1">Membrane</location>
        <topology evidence="1">Multi-pass membrane protein</topology>
    </subcellularLocation>
</comment>
<dbReference type="InterPro" id="IPR050360">
    <property type="entry name" value="MFS_Sugar_Transporters"/>
</dbReference>
<keyword evidence="5 7" id="KW-1133">Transmembrane helix</keyword>
<keyword evidence="6 7" id="KW-0472">Membrane</keyword>
<proteinExistence type="inferred from homology"/>
<dbReference type="Proteomes" id="UP000613401">
    <property type="component" value="Unassembled WGS sequence"/>
</dbReference>
<feature type="transmembrane region" description="Helical" evidence="7">
    <location>
        <begin position="187"/>
        <end position="205"/>
    </location>
</feature>
<feature type="transmembrane region" description="Helical" evidence="7">
    <location>
        <begin position="7"/>
        <end position="36"/>
    </location>
</feature>